<dbReference type="Proteomes" id="UP000572680">
    <property type="component" value="Unassembled WGS sequence"/>
</dbReference>
<organism evidence="10 11">
    <name type="scientific">Actinomadura namibiensis</name>
    <dbReference type="NCBI Taxonomy" id="182080"/>
    <lineage>
        <taxon>Bacteria</taxon>
        <taxon>Bacillati</taxon>
        <taxon>Actinomycetota</taxon>
        <taxon>Actinomycetes</taxon>
        <taxon>Streptosporangiales</taxon>
        <taxon>Thermomonosporaceae</taxon>
        <taxon>Actinomadura</taxon>
    </lineage>
</organism>
<dbReference type="Pfam" id="PF00198">
    <property type="entry name" value="2-oxoacid_dh"/>
    <property type="match status" value="1"/>
</dbReference>
<dbReference type="EC" id="2.3.1.-" evidence="6"/>
<keyword evidence="10" id="KW-0670">Pyruvate</keyword>
<keyword evidence="4 6" id="KW-0450">Lipoyl</keyword>
<evidence type="ECO:0000259" key="9">
    <source>
        <dbReference type="PROSITE" id="PS51826"/>
    </source>
</evidence>
<dbReference type="InterPro" id="IPR000089">
    <property type="entry name" value="Biotin_lipoyl"/>
</dbReference>
<dbReference type="Pfam" id="PF00364">
    <property type="entry name" value="Biotin_lipoyl"/>
    <property type="match status" value="1"/>
</dbReference>
<evidence type="ECO:0000259" key="8">
    <source>
        <dbReference type="PROSITE" id="PS50968"/>
    </source>
</evidence>
<dbReference type="Pfam" id="PF02817">
    <property type="entry name" value="E3_binding"/>
    <property type="match status" value="1"/>
</dbReference>
<evidence type="ECO:0000256" key="1">
    <source>
        <dbReference type="ARBA" id="ARBA00001938"/>
    </source>
</evidence>
<feature type="region of interest" description="Disordered" evidence="7">
    <location>
        <begin position="123"/>
        <end position="147"/>
    </location>
</feature>
<dbReference type="Gene3D" id="2.40.50.100">
    <property type="match status" value="1"/>
</dbReference>
<dbReference type="InterPro" id="IPR004167">
    <property type="entry name" value="PSBD"/>
</dbReference>
<dbReference type="InterPro" id="IPR003016">
    <property type="entry name" value="2-oxoA_DH_lipoyl-BS"/>
</dbReference>
<accession>A0A7W3LZQ8</accession>
<dbReference type="SUPFAM" id="SSF47005">
    <property type="entry name" value="Peripheral subunit-binding domain of 2-oxo acid dehydrogenase complex"/>
    <property type="match status" value="1"/>
</dbReference>
<feature type="domain" description="Peripheral subunit-binding (PSBD)" evidence="9">
    <location>
        <begin position="147"/>
        <end position="184"/>
    </location>
</feature>
<feature type="compositionally biased region" description="Pro residues" evidence="7">
    <location>
        <begin position="187"/>
        <end position="198"/>
    </location>
</feature>
<dbReference type="InterPro" id="IPR011053">
    <property type="entry name" value="Single_hybrid_motif"/>
</dbReference>
<gene>
    <name evidence="10" type="ORF">HNR61_008880</name>
</gene>
<dbReference type="InterPro" id="IPR023213">
    <property type="entry name" value="CAT-like_dom_sf"/>
</dbReference>
<proteinExistence type="inferred from homology"/>
<name>A0A7W3LZQ8_ACTNM</name>
<evidence type="ECO:0000256" key="7">
    <source>
        <dbReference type="SAM" id="MobiDB-lite"/>
    </source>
</evidence>
<evidence type="ECO:0000256" key="3">
    <source>
        <dbReference type="ARBA" id="ARBA00022679"/>
    </source>
</evidence>
<reference evidence="10 11" key="1">
    <citation type="submission" date="2020-08" db="EMBL/GenBank/DDBJ databases">
        <title>Genomic Encyclopedia of Type Strains, Phase IV (KMG-IV): sequencing the most valuable type-strain genomes for metagenomic binning, comparative biology and taxonomic classification.</title>
        <authorList>
            <person name="Goeker M."/>
        </authorList>
    </citation>
    <scope>NUCLEOTIDE SEQUENCE [LARGE SCALE GENOMIC DNA]</scope>
    <source>
        <strain evidence="10 11">DSM 44197</strain>
    </source>
</reference>
<dbReference type="Gene3D" id="4.10.320.10">
    <property type="entry name" value="E3-binding domain"/>
    <property type="match status" value="1"/>
</dbReference>
<feature type="region of interest" description="Disordered" evidence="7">
    <location>
        <begin position="185"/>
        <end position="204"/>
    </location>
</feature>
<dbReference type="EMBL" id="JACJIA010000021">
    <property type="protein sequence ID" value="MBA8957187.1"/>
    <property type="molecule type" value="Genomic_DNA"/>
</dbReference>
<dbReference type="InterPro" id="IPR001078">
    <property type="entry name" value="2-oxoacid_DH_actylTfrase"/>
</dbReference>
<evidence type="ECO:0000313" key="10">
    <source>
        <dbReference type="EMBL" id="MBA8957187.1"/>
    </source>
</evidence>
<feature type="domain" description="Lipoyl-binding" evidence="8">
    <location>
        <begin position="3"/>
        <end position="78"/>
    </location>
</feature>
<dbReference type="SUPFAM" id="SSF51230">
    <property type="entry name" value="Single hybrid motif"/>
    <property type="match status" value="1"/>
</dbReference>
<dbReference type="InterPro" id="IPR050743">
    <property type="entry name" value="2-oxoacid_DH_E2_comp"/>
</dbReference>
<dbReference type="CDD" id="cd06849">
    <property type="entry name" value="lipoyl_domain"/>
    <property type="match status" value="1"/>
</dbReference>
<evidence type="ECO:0000313" key="11">
    <source>
        <dbReference type="Proteomes" id="UP000572680"/>
    </source>
</evidence>
<comment type="cofactor">
    <cofactor evidence="1 6">
        <name>(R)-lipoate</name>
        <dbReference type="ChEBI" id="CHEBI:83088"/>
    </cofactor>
</comment>
<dbReference type="PROSITE" id="PS50968">
    <property type="entry name" value="BIOTINYL_LIPOYL"/>
    <property type="match status" value="1"/>
</dbReference>
<dbReference type="PANTHER" id="PTHR43178:SF5">
    <property type="entry name" value="LIPOAMIDE ACYLTRANSFERASE COMPONENT OF BRANCHED-CHAIN ALPHA-KETO ACID DEHYDROGENASE COMPLEX, MITOCHONDRIAL"/>
    <property type="match status" value="1"/>
</dbReference>
<evidence type="ECO:0000256" key="6">
    <source>
        <dbReference type="RuleBase" id="RU003423"/>
    </source>
</evidence>
<dbReference type="AlphaFoldDB" id="A0A7W3LZQ8"/>
<keyword evidence="5 6" id="KW-0012">Acyltransferase</keyword>
<comment type="caution">
    <text evidence="10">The sequence shown here is derived from an EMBL/GenBank/DDBJ whole genome shotgun (WGS) entry which is preliminary data.</text>
</comment>
<dbReference type="PANTHER" id="PTHR43178">
    <property type="entry name" value="DIHYDROLIPOAMIDE ACETYLTRANSFERASE COMPONENT OF PYRUVATE DEHYDROGENASE COMPLEX"/>
    <property type="match status" value="1"/>
</dbReference>
<dbReference type="InterPro" id="IPR036625">
    <property type="entry name" value="E3-bd_dom_sf"/>
</dbReference>
<dbReference type="GO" id="GO:0031405">
    <property type="term" value="F:lipoic acid binding"/>
    <property type="evidence" value="ECO:0007669"/>
    <property type="project" value="TreeGrafter"/>
</dbReference>
<dbReference type="GO" id="GO:0005737">
    <property type="term" value="C:cytoplasm"/>
    <property type="evidence" value="ECO:0007669"/>
    <property type="project" value="TreeGrafter"/>
</dbReference>
<dbReference type="GO" id="GO:0016407">
    <property type="term" value="F:acetyltransferase activity"/>
    <property type="evidence" value="ECO:0007669"/>
    <property type="project" value="TreeGrafter"/>
</dbReference>
<evidence type="ECO:0000256" key="4">
    <source>
        <dbReference type="ARBA" id="ARBA00022823"/>
    </source>
</evidence>
<dbReference type="RefSeq" id="WP_182849035.1">
    <property type="nucleotide sequence ID" value="NZ_BAAALP010000110.1"/>
</dbReference>
<sequence>MTAREFTLPDLGEGLTDAEIVRWMVKVGDPVEIDQPVVEVETAKAVMEVPVPFAGVVTGLNAAEGDTVAVGSVLLVVGDQAAPEPASGPVPAAGAAPGPEAARYIEEERAGSGNVLVGYGTARTRERRRRRRGRPVPVAPPTDRPRTMSPVVRKLARDNGVDLTRLTGTGPDGLITRADVEKAIQRPAPPPVPEPAPAPRTTARPAPEMLPELERIPLRGARKAAAEAFARSRREIPEATTWVDVDATALLELRREINASGRHAPVSLLALFARFVTAGLARHPELNSRVDTEAGEIVRFDGVNLAIAVQAGQGLVAPVVREAHRLSARGLQAEITRLTDAARAGSLTVPDLTAGTFTLNNYGGFGVDGSAPIINHPQAAMLGVGRIIDRPWVVDGELTVRKVGQLSLAFDHRVCDGAPAAAFLRFVADCVENPHDAFADL</sequence>
<dbReference type="SUPFAM" id="SSF52777">
    <property type="entry name" value="CoA-dependent acyltransferases"/>
    <property type="match status" value="1"/>
</dbReference>
<keyword evidence="11" id="KW-1185">Reference proteome</keyword>
<comment type="similarity">
    <text evidence="2 6">Belongs to the 2-oxoacid dehydrogenase family.</text>
</comment>
<protein>
    <recommendedName>
        <fullName evidence="6">Dihydrolipoamide acetyltransferase component of pyruvate dehydrogenase complex</fullName>
        <ecNumber evidence="6">2.3.1.-</ecNumber>
    </recommendedName>
</protein>
<keyword evidence="3 6" id="KW-0808">Transferase</keyword>
<evidence type="ECO:0000256" key="2">
    <source>
        <dbReference type="ARBA" id="ARBA00007317"/>
    </source>
</evidence>
<dbReference type="PROSITE" id="PS51826">
    <property type="entry name" value="PSBD"/>
    <property type="match status" value="1"/>
</dbReference>
<dbReference type="Gene3D" id="3.30.559.10">
    <property type="entry name" value="Chloramphenicol acetyltransferase-like domain"/>
    <property type="match status" value="1"/>
</dbReference>
<feature type="compositionally biased region" description="Basic residues" evidence="7">
    <location>
        <begin position="125"/>
        <end position="134"/>
    </location>
</feature>
<dbReference type="PROSITE" id="PS00189">
    <property type="entry name" value="LIPOYL"/>
    <property type="match status" value="1"/>
</dbReference>
<evidence type="ECO:0000256" key="5">
    <source>
        <dbReference type="ARBA" id="ARBA00023315"/>
    </source>
</evidence>